<evidence type="ECO:0000256" key="2">
    <source>
        <dbReference type="ARBA" id="ARBA00022630"/>
    </source>
</evidence>
<evidence type="ECO:0000259" key="5">
    <source>
        <dbReference type="Pfam" id="PF01494"/>
    </source>
</evidence>
<feature type="domain" description="FAD-binding" evidence="5">
    <location>
        <begin position="699"/>
        <end position="1056"/>
    </location>
</feature>
<evidence type="ECO:0000256" key="1">
    <source>
        <dbReference type="ARBA" id="ARBA00007801"/>
    </source>
</evidence>
<keyword evidence="4" id="KW-0560">Oxidoreductase</keyword>
<evidence type="ECO:0000256" key="4">
    <source>
        <dbReference type="ARBA" id="ARBA00023002"/>
    </source>
</evidence>
<organism evidence="7 8">
    <name type="scientific">Zasmidium cellare</name>
    <name type="common">Wine cellar mold</name>
    <name type="synonym">Racodium cellare</name>
    <dbReference type="NCBI Taxonomy" id="395010"/>
    <lineage>
        <taxon>Eukaryota</taxon>
        <taxon>Fungi</taxon>
        <taxon>Dikarya</taxon>
        <taxon>Ascomycota</taxon>
        <taxon>Pezizomycotina</taxon>
        <taxon>Dothideomycetes</taxon>
        <taxon>Dothideomycetidae</taxon>
        <taxon>Mycosphaerellales</taxon>
        <taxon>Mycosphaerellaceae</taxon>
        <taxon>Zasmidium</taxon>
    </lineage>
</organism>
<reference evidence="7 8" key="1">
    <citation type="journal article" date="2023" name="G3 (Bethesda)">
        <title>A chromosome-level genome assembly of Zasmidium syzygii isolated from banana leaves.</title>
        <authorList>
            <person name="van Westerhoven A.C."/>
            <person name="Mehrabi R."/>
            <person name="Talebi R."/>
            <person name="Steentjes M.B.F."/>
            <person name="Corcolon B."/>
            <person name="Chong P.A."/>
            <person name="Kema G.H.J."/>
            <person name="Seidl M.F."/>
        </authorList>
    </citation>
    <scope>NUCLEOTIDE SEQUENCE [LARGE SCALE GENOMIC DNA]</scope>
    <source>
        <strain evidence="7 8">P124</strain>
    </source>
</reference>
<proteinExistence type="inferred from homology"/>
<dbReference type="SUPFAM" id="SSF51905">
    <property type="entry name" value="FAD/NAD(P)-binding domain"/>
    <property type="match status" value="1"/>
</dbReference>
<keyword evidence="3" id="KW-0274">FAD</keyword>
<protein>
    <submittedName>
        <fullName evidence="7">Uncharacterized protein</fullName>
    </submittedName>
</protein>
<dbReference type="InterPro" id="IPR002938">
    <property type="entry name" value="FAD-bd"/>
</dbReference>
<sequence>MNNDTRPARPSPYQSLPHGHIRVLCLLAGPPDSPLKAHLKTRPLYAGEPIDKDGQDDEAFEAISYCWGTAMSQGCLHLTNGSSLSLTQSLYSALQAFRRGDKPRNLWVDAVCINQEDVIERSSQVQMMGRIYAEARRVLVWLGPCFPGGSEAVAFVTLTAPIVARGDRPRRELLKILEDHLETATHCKCCKTAISPPQRIRLENALAAVAKLFERPWFERLWVVQEVALAKEVLVHCGTHFVSWEIFTEVLRAPGQFEGDQERKVPNTMPRQELRQVWAHCNYLNQLRARNRHLLNDKDSFKPTSLCKDLLMLSRLACQDPHDRIYGVSRVLGLHTFDALRVDYSITVSELYRRVVELSLTATVNKRGGRAVLMLALAGTEVSEASTLARPSWVPHLQYLSERSRSKHAYYQWAMADREFFADAADFRCRVSQHDPELLLVRGTFYGRIHMVLDGSACPSKHVHRRIASKCPDHEGVALIKWYVKCCHFLETDLLSWQAPGQSSNERARRMFGASHAMIKPSQRRFVPPDLLSNWLAQASVETLDKGQLDDFVQGLGSYITGYPYDRERNLCLLSTDSGFYAAWVPPLAKPGDHVCYFAATPYPFIVRSSGADYFQLIGDALILGLEENDMLGVDSRDWSVILDRAREADSNLKSWMTSARRSELKSTGAAAELQTEDQLRKSEVEIAISQRIDAMGLKTDVLIVGAGPIGLLATYILAREGIQTITIDKEDKTAPDYPMTGSACCLYPRTLEFLDQLDLYDGLAQTGFVSRGTVTYDKSGTRISTGISTLLHGIKDGYFDHTLHIRQKYCEDAFRNAAAKHGARVTTPATLHQLAVNEETLDEYKVSAAYLDATGQNVEVQAKYVIACDGGKSTARKLAGIPFQGESSVHHLVRMDAVVETDMPEPRLGFAFIHSPSHGHILWTAIDRGATRIGYGLNAGLFQKYGVEMSAEDAMYEAKQAVLPFKLEFKQLDWFTVYGIQQRIAETFHDASERIYLAGDAAHTHSSAAAQGMNTGVHDATNLCWRLAGVLKGTLHPRVLSTYSEERRKVAQELIAIDKDISVLVSGHKPDHLASSPKSHSELLQDILKGVYAFNSGLPINYGPSFINDKGNSLAVGLEIGHRVPDTLLQKPGLRLPVRLLSLLKANGKFKCLVFTSDPARSSSLEPIRRIKSEDRLQATEVMDLFTIVPGVGFQFDETLGFEKFGNAYWDIEWNAHLKFGIGIAQGACLVVRPDGILSFTAALSGQGFENVRRYFSGLTA</sequence>
<dbReference type="SUPFAM" id="SSF54373">
    <property type="entry name" value="FAD-linked reductases, C-terminal domain"/>
    <property type="match status" value="1"/>
</dbReference>
<dbReference type="InterPro" id="IPR036188">
    <property type="entry name" value="FAD/NAD-bd_sf"/>
</dbReference>
<keyword evidence="8" id="KW-1185">Reference proteome</keyword>
<dbReference type="PRINTS" id="PR00420">
    <property type="entry name" value="RNGMNOXGNASE"/>
</dbReference>
<dbReference type="Gene3D" id="3.40.30.20">
    <property type="match status" value="1"/>
</dbReference>
<dbReference type="Pfam" id="PF06985">
    <property type="entry name" value="HET"/>
    <property type="match status" value="1"/>
</dbReference>
<accession>A0ABR0EAA6</accession>
<evidence type="ECO:0000259" key="6">
    <source>
        <dbReference type="Pfam" id="PF06985"/>
    </source>
</evidence>
<name>A0ABR0EAA6_ZASCE</name>
<dbReference type="InterPro" id="IPR010730">
    <property type="entry name" value="HET"/>
</dbReference>
<keyword evidence="2" id="KW-0285">Flavoprotein</keyword>
<dbReference type="PANTHER" id="PTHR43004">
    <property type="entry name" value="TRK SYSTEM POTASSIUM UPTAKE PROTEIN"/>
    <property type="match status" value="1"/>
</dbReference>
<dbReference type="InterPro" id="IPR036249">
    <property type="entry name" value="Thioredoxin-like_sf"/>
</dbReference>
<dbReference type="Gene3D" id="3.30.9.10">
    <property type="entry name" value="D-Amino Acid Oxidase, subunit A, domain 2"/>
    <property type="match status" value="1"/>
</dbReference>
<evidence type="ECO:0000313" key="8">
    <source>
        <dbReference type="Proteomes" id="UP001305779"/>
    </source>
</evidence>
<evidence type="ECO:0000313" key="7">
    <source>
        <dbReference type="EMBL" id="KAK4498175.1"/>
    </source>
</evidence>
<dbReference type="Proteomes" id="UP001305779">
    <property type="component" value="Unassembled WGS sequence"/>
</dbReference>
<dbReference type="PANTHER" id="PTHR43004:SF5">
    <property type="entry name" value="FAD-BINDING DOMAIN-CONTAINING PROTEIN"/>
    <property type="match status" value="1"/>
</dbReference>
<dbReference type="Pfam" id="PF01494">
    <property type="entry name" value="FAD_binding_3"/>
    <property type="match status" value="1"/>
</dbReference>
<dbReference type="InterPro" id="IPR038220">
    <property type="entry name" value="PHOX_C_sf"/>
</dbReference>
<dbReference type="SUPFAM" id="SSF52833">
    <property type="entry name" value="Thioredoxin-like"/>
    <property type="match status" value="1"/>
</dbReference>
<dbReference type="Gene3D" id="3.50.50.60">
    <property type="entry name" value="FAD/NAD(P)-binding domain"/>
    <property type="match status" value="1"/>
</dbReference>
<comment type="caution">
    <text evidence="7">The sequence shown here is derived from an EMBL/GenBank/DDBJ whole genome shotgun (WGS) entry which is preliminary data.</text>
</comment>
<evidence type="ECO:0000256" key="3">
    <source>
        <dbReference type="ARBA" id="ARBA00022827"/>
    </source>
</evidence>
<dbReference type="InterPro" id="IPR050641">
    <property type="entry name" value="RIFMO-like"/>
</dbReference>
<gene>
    <name evidence="7" type="ORF">PRZ48_010832</name>
</gene>
<feature type="domain" description="Heterokaryon incompatibility" evidence="6">
    <location>
        <begin position="60"/>
        <end position="226"/>
    </location>
</feature>
<comment type="similarity">
    <text evidence="1">Belongs to the PheA/TfdB FAD monooxygenase family.</text>
</comment>
<dbReference type="EMBL" id="JAXOVC010000008">
    <property type="protein sequence ID" value="KAK4498175.1"/>
    <property type="molecule type" value="Genomic_DNA"/>
</dbReference>